<comment type="caution">
    <text evidence="1">The sequence shown here is derived from an EMBL/GenBank/DDBJ whole genome shotgun (WGS) entry which is preliminary data.</text>
</comment>
<dbReference type="InterPro" id="IPR035958">
    <property type="entry name" value="SecB-like_sf"/>
</dbReference>
<accession>A0A0R1GFQ0</accession>
<gene>
    <name evidence="1" type="ORF">FC07_GL001862</name>
</gene>
<evidence type="ECO:0000313" key="1">
    <source>
        <dbReference type="EMBL" id="KRK32729.1"/>
    </source>
</evidence>
<proteinExistence type="predicted"/>
<dbReference type="RefSeq" id="WP_057905715.1">
    <property type="nucleotide sequence ID" value="NZ_AZDA01000137.1"/>
</dbReference>
<dbReference type="Proteomes" id="UP000051461">
    <property type="component" value="Unassembled WGS sequence"/>
</dbReference>
<keyword evidence="2" id="KW-1185">Reference proteome</keyword>
<dbReference type="AlphaFoldDB" id="A0A0R1GFQ0"/>
<dbReference type="Gene3D" id="3.10.420.10">
    <property type="entry name" value="SecB-like"/>
    <property type="match status" value="1"/>
</dbReference>
<evidence type="ECO:0008006" key="3">
    <source>
        <dbReference type="Google" id="ProtNLM"/>
    </source>
</evidence>
<protein>
    <recommendedName>
        <fullName evidence="3">DUF1149 family protein</fullName>
    </recommendedName>
</protein>
<name>A0A0R1GFQ0_9LACO</name>
<dbReference type="OrthoDB" id="2304456at2"/>
<dbReference type="EMBL" id="AZDA01000137">
    <property type="protein sequence ID" value="KRK32729.1"/>
    <property type="molecule type" value="Genomic_DNA"/>
</dbReference>
<reference evidence="1 2" key="1">
    <citation type="journal article" date="2015" name="Genome Announc.">
        <title>Expanding the biotechnology potential of lactobacilli through comparative genomics of 213 strains and associated genera.</title>
        <authorList>
            <person name="Sun Z."/>
            <person name="Harris H.M."/>
            <person name="McCann A."/>
            <person name="Guo C."/>
            <person name="Argimon S."/>
            <person name="Zhang W."/>
            <person name="Yang X."/>
            <person name="Jeffery I.B."/>
            <person name="Cooney J.C."/>
            <person name="Kagawa T.F."/>
            <person name="Liu W."/>
            <person name="Song Y."/>
            <person name="Salvetti E."/>
            <person name="Wrobel A."/>
            <person name="Rasinkangas P."/>
            <person name="Parkhill J."/>
            <person name="Rea M.C."/>
            <person name="O'Sullivan O."/>
            <person name="Ritari J."/>
            <person name="Douillard F.P."/>
            <person name="Paul Ross R."/>
            <person name="Yang R."/>
            <person name="Briner A.E."/>
            <person name="Felis G.E."/>
            <person name="de Vos W.M."/>
            <person name="Barrangou R."/>
            <person name="Klaenhammer T.R."/>
            <person name="Caufield P.W."/>
            <person name="Cui Y."/>
            <person name="Zhang H."/>
            <person name="O'Toole P.W."/>
        </authorList>
    </citation>
    <scope>NUCLEOTIDE SEQUENCE [LARGE SCALE GENOMIC DNA]</scope>
    <source>
        <strain evidence="1 2">DSM 20003</strain>
    </source>
</reference>
<evidence type="ECO:0000313" key="2">
    <source>
        <dbReference type="Proteomes" id="UP000051461"/>
    </source>
</evidence>
<dbReference type="Pfam" id="PF06619">
    <property type="entry name" value="DUF1149"/>
    <property type="match status" value="1"/>
</dbReference>
<dbReference type="SUPFAM" id="SSF54611">
    <property type="entry name" value="SecB-like"/>
    <property type="match status" value="1"/>
</dbReference>
<dbReference type="InterPro" id="IPR009530">
    <property type="entry name" value="DUF1149"/>
</dbReference>
<dbReference type="PIRSF" id="PIRSF031568">
    <property type="entry name" value="UCP031568"/>
    <property type="match status" value="1"/>
</dbReference>
<organism evidence="1 2">
    <name type="scientific">Loigolactobacillus bifermentans DSM 20003</name>
    <dbReference type="NCBI Taxonomy" id="1423726"/>
    <lineage>
        <taxon>Bacteria</taxon>
        <taxon>Bacillati</taxon>
        <taxon>Bacillota</taxon>
        <taxon>Bacilli</taxon>
        <taxon>Lactobacillales</taxon>
        <taxon>Lactobacillaceae</taxon>
        <taxon>Loigolactobacillus</taxon>
    </lineage>
</organism>
<sequence length="133" mass="15168">MKTEKSAIMVEQFHYDLLLEPKEPVTDINVSLNEVEATGDQADEIMAAGHAFQFVVDFHVVLDQFEITGRITRIIQFLDYFDAAEQLPTDVIQKLARPLVEYIETITYRVTEITLDQGIQLSFEPASDDSEDQ</sequence>
<dbReference type="PATRIC" id="fig|1423726.3.peg.1932"/>
<dbReference type="STRING" id="1423726.FC07_GL001862"/>